<evidence type="ECO:0000256" key="5">
    <source>
        <dbReference type="ARBA" id="ARBA00023136"/>
    </source>
</evidence>
<dbReference type="GO" id="GO:0022857">
    <property type="term" value="F:transmembrane transporter activity"/>
    <property type="evidence" value="ECO:0007669"/>
    <property type="project" value="TreeGrafter"/>
</dbReference>
<dbReference type="RefSeq" id="WP_254163452.1">
    <property type="nucleotide sequence ID" value="NZ_JAHESF010000010.1"/>
</dbReference>
<evidence type="ECO:0000256" key="1">
    <source>
        <dbReference type="ARBA" id="ARBA00004651"/>
    </source>
</evidence>
<keyword evidence="2" id="KW-1003">Cell membrane</keyword>
<feature type="transmembrane region" description="Helical" evidence="6">
    <location>
        <begin position="759"/>
        <end position="778"/>
    </location>
</feature>
<evidence type="ECO:0000256" key="4">
    <source>
        <dbReference type="ARBA" id="ARBA00022989"/>
    </source>
</evidence>
<dbReference type="Pfam" id="PF02687">
    <property type="entry name" value="FtsX"/>
    <property type="match status" value="2"/>
</dbReference>
<accession>A0AAP2DJR0</accession>
<feature type="transmembrane region" description="Helical" evidence="6">
    <location>
        <begin position="727"/>
        <end position="747"/>
    </location>
</feature>
<dbReference type="InterPro" id="IPR025857">
    <property type="entry name" value="MacB_PCD"/>
</dbReference>
<feature type="transmembrane region" description="Helical" evidence="6">
    <location>
        <begin position="341"/>
        <end position="360"/>
    </location>
</feature>
<feature type="domain" description="MacB-like periplasmic core" evidence="8">
    <location>
        <begin position="20"/>
        <end position="239"/>
    </location>
</feature>
<dbReference type="InterPro" id="IPR050250">
    <property type="entry name" value="Macrolide_Exporter_MacB"/>
</dbReference>
<feature type="domain" description="ABC3 transporter permease C-terminal" evidence="7">
    <location>
        <begin position="290"/>
        <end position="400"/>
    </location>
</feature>
<comment type="caution">
    <text evidence="9">The sequence shown here is derived from an EMBL/GenBank/DDBJ whole genome shotgun (WGS) entry which is preliminary data.</text>
</comment>
<evidence type="ECO:0000256" key="3">
    <source>
        <dbReference type="ARBA" id="ARBA00022692"/>
    </source>
</evidence>
<name>A0AAP2DJR0_9BACT</name>
<evidence type="ECO:0000256" key="6">
    <source>
        <dbReference type="SAM" id="Phobius"/>
    </source>
</evidence>
<evidence type="ECO:0000259" key="8">
    <source>
        <dbReference type="Pfam" id="PF12704"/>
    </source>
</evidence>
<keyword evidence="3 6" id="KW-0812">Transmembrane</keyword>
<keyword evidence="10" id="KW-1185">Reference proteome</keyword>
<comment type="subcellular location">
    <subcellularLocation>
        <location evidence="1">Cell membrane</location>
        <topology evidence="1">Multi-pass membrane protein</topology>
    </subcellularLocation>
</comment>
<feature type="transmembrane region" description="Helical" evidence="6">
    <location>
        <begin position="426"/>
        <end position="446"/>
    </location>
</feature>
<feature type="transmembrane region" description="Helical" evidence="6">
    <location>
        <begin position="21"/>
        <end position="41"/>
    </location>
</feature>
<dbReference type="AlphaFoldDB" id="A0AAP2DJR0"/>
<organism evidence="9 10">
    <name type="scientific">Chryseosolibacter histidini</name>
    <dbReference type="NCBI Taxonomy" id="2782349"/>
    <lineage>
        <taxon>Bacteria</taxon>
        <taxon>Pseudomonadati</taxon>
        <taxon>Bacteroidota</taxon>
        <taxon>Cytophagia</taxon>
        <taxon>Cytophagales</taxon>
        <taxon>Chryseotaleaceae</taxon>
        <taxon>Chryseosolibacter</taxon>
    </lineage>
</organism>
<dbReference type="Pfam" id="PF12704">
    <property type="entry name" value="MacB_PCD"/>
    <property type="match status" value="1"/>
</dbReference>
<protein>
    <submittedName>
        <fullName evidence="9">ABC transporter permease</fullName>
    </submittedName>
</protein>
<gene>
    <name evidence="9" type="ORF">KK083_11880</name>
</gene>
<evidence type="ECO:0000256" key="2">
    <source>
        <dbReference type="ARBA" id="ARBA00022475"/>
    </source>
</evidence>
<keyword evidence="4 6" id="KW-1133">Transmembrane helix</keyword>
<feature type="transmembrane region" description="Helical" evidence="6">
    <location>
        <begin position="286"/>
        <end position="305"/>
    </location>
</feature>
<proteinExistence type="predicted"/>
<dbReference type="Proteomes" id="UP001319200">
    <property type="component" value="Unassembled WGS sequence"/>
</dbReference>
<feature type="domain" description="ABC3 transporter permease C-terminal" evidence="7">
    <location>
        <begin position="675"/>
        <end position="784"/>
    </location>
</feature>
<dbReference type="EMBL" id="JAHESF010000010">
    <property type="protein sequence ID" value="MBT1697580.1"/>
    <property type="molecule type" value="Genomic_DNA"/>
</dbReference>
<dbReference type="GO" id="GO:0005886">
    <property type="term" value="C:plasma membrane"/>
    <property type="evidence" value="ECO:0007669"/>
    <property type="project" value="UniProtKB-SubCell"/>
</dbReference>
<dbReference type="PANTHER" id="PTHR30572">
    <property type="entry name" value="MEMBRANE COMPONENT OF TRANSPORTER-RELATED"/>
    <property type="match status" value="1"/>
</dbReference>
<feature type="transmembrane region" description="Helical" evidence="6">
    <location>
        <begin position="669"/>
        <end position="691"/>
    </location>
</feature>
<keyword evidence="5 6" id="KW-0472">Membrane</keyword>
<dbReference type="InterPro" id="IPR003838">
    <property type="entry name" value="ABC3_permease_C"/>
</dbReference>
<sequence>MLKNYLKITLRNIGRYKTFSIINILGLTVGLTAFLGISLYITDEFSYDRFHSKIDRIYHVLTLPNGDEKDEKWAGVANKVGPTIAQEIPEAEKVARILYHNFGGDAFVSAGETRVVEKNLIWADPELLEILSIDLLKGKPGDVLKGANGVIISSAAARKYFGSEDPMGKVLLIDNKTELEVTGVFRDLPFHSRFDFQLIAPFQGSWAGRNNKQSWGNASFETLVLLQPGANAATVEKKMNVMIERNIPSEERWYALGLQALKDMHLYAADIQSDAGNAGDISQVKLLTGLSLIILIIASINYMNLSTAQSQRRQKEVGISKTLGASAVQLSRQFYTEASVFVLIAMVLSLTLFLVLLPVFNDLTYKHITDDFLYTAWFWAGFVSLWALLTLVSGSYPALYLSSFAPNKVLQRAATGSAGNVSVRKVLVVFQFTASVVLIAGTLVLYGQLEYVRNKKLGYQPEQVVAVSIGGADKKTQLEPLKLEYEKIPGVLKVALAQAFPGREASGRTMPSPGSNEERISISTNRAGAEVVDLLNIRLLAGTSLPVKAPGDTTTQVVLNKSAVDYLGMKPAEAVGEKIKIGGFQYPVEIAGVTEDFHFSSLHQPIGAYCFHNVPTESYNYLLVKVSAANLPATIARLEQTFVTAVPAAFDFVFLDQHMASLYQREQHLAKVILLFSGMAVFIACLGLYALASFMAEQRMKEIGIRKVLGASVTGIVGMLSRDFMRLVLIAFIIGAPLSYYLMSQWLESFTYRIEIGAGLYALSAFLIFAIAWITVGLESAKAAMANPVKSLKNE</sequence>
<dbReference type="PANTHER" id="PTHR30572:SF18">
    <property type="entry name" value="ABC-TYPE MACROLIDE FAMILY EXPORT SYSTEM PERMEASE COMPONENT 2"/>
    <property type="match status" value="1"/>
</dbReference>
<evidence type="ECO:0000313" key="9">
    <source>
        <dbReference type="EMBL" id="MBT1697580.1"/>
    </source>
</evidence>
<evidence type="ECO:0000313" key="10">
    <source>
        <dbReference type="Proteomes" id="UP001319200"/>
    </source>
</evidence>
<evidence type="ECO:0000259" key="7">
    <source>
        <dbReference type="Pfam" id="PF02687"/>
    </source>
</evidence>
<reference evidence="9 10" key="1">
    <citation type="submission" date="2021-05" db="EMBL/GenBank/DDBJ databases">
        <title>A Polyphasic approach of four new species of the genus Ohtaekwangia: Ohtaekwangia histidinii sp. nov., Ohtaekwangia cretensis sp. nov., Ohtaekwangia indiensis sp. nov., Ohtaekwangia reichenbachii sp. nov. from diverse environment.</title>
        <authorList>
            <person name="Octaviana S."/>
        </authorList>
    </citation>
    <scope>NUCLEOTIDE SEQUENCE [LARGE SCALE GENOMIC DNA]</scope>
    <source>
        <strain evidence="9 10">PWU4</strain>
    </source>
</reference>